<dbReference type="PANTHER" id="PTHR43542">
    <property type="entry name" value="METHYLTRANSFERASE"/>
    <property type="match status" value="1"/>
</dbReference>
<dbReference type="EC" id="2.1.1.171" evidence="3"/>
<evidence type="ECO:0000313" key="3">
    <source>
        <dbReference type="EMBL" id="MFD2697252.1"/>
    </source>
</evidence>
<comment type="caution">
    <text evidence="3">The sequence shown here is derived from an EMBL/GenBank/DDBJ whole genome shotgun (WGS) entry which is preliminary data.</text>
</comment>
<dbReference type="Proteomes" id="UP001597357">
    <property type="component" value="Unassembled WGS sequence"/>
</dbReference>
<organism evidence="3 4">
    <name type="scientific">Mesonia sediminis</name>
    <dbReference type="NCBI Taxonomy" id="1703946"/>
    <lineage>
        <taxon>Bacteria</taxon>
        <taxon>Pseudomonadati</taxon>
        <taxon>Bacteroidota</taxon>
        <taxon>Flavobacteriia</taxon>
        <taxon>Flavobacteriales</taxon>
        <taxon>Flavobacteriaceae</taxon>
        <taxon>Mesonia</taxon>
    </lineage>
</organism>
<dbReference type="PIRSF" id="PIRSF004553">
    <property type="entry name" value="CHP00095"/>
    <property type="match status" value="1"/>
</dbReference>
<dbReference type="InterPro" id="IPR002052">
    <property type="entry name" value="DNA_methylase_N6_adenine_CS"/>
</dbReference>
<dbReference type="GO" id="GO:0052913">
    <property type="term" value="F:16S rRNA (guanine(966)-N(2))-methyltransferase activity"/>
    <property type="evidence" value="ECO:0007669"/>
    <property type="project" value="UniProtKB-EC"/>
</dbReference>
<dbReference type="CDD" id="cd02440">
    <property type="entry name" value="AdoMet_MTases"/>
    <property type="match status" value="1"/>
</dbReference>
<accession>A0ABW5SF01</accession>
<dbReference type="EMBL" id="JBHULZ010000023">
    <property type="protein sequence ID" value="MFD2697252.1"/>
    <property type="molecule type" value="Genomic_DNA"/>
</dbReference>
<dbReference type="PROSITE" id="PS00092">
    <property type="entry name" value="N6_MTASE"/>
    <property type="match status" value="1"/>
</dbReference>
<dbReference type="SUPFAM" id="SSF53335">
    <property type="entry name" value="S-adenosyl-L-methionine-dependent methyltransferases"/>
    <property type="match status" value="1"/>
</dbReference>
<dbReference type="PANTHER" id="PTHR43542:SF1">
    <property type="entry name" value="METHYLTRANSFERASE"/>
    <property type="match status" value="1"/>
</dbReference>
<evidence type="ECO:0000256" key="1">
    <source>
        <dbReference type="ARBA" id="ARBA00022603"/>
    </source>
</evidence>
<dbReference type="InterPro" id="IPR004398">
    <property type="entry name" value="RNA_MeTrfase_RsmD"/>
</dbReference>
<keyword evidence="2 3" id="KW-0808">Transferase</keyword>
<protein>
    <submittedName>
        <fullName evidence="3">RsmD family RNA methyltransferase</fullName>
        <ecNumber evidence="3">2.1.1.171</ecNumber>
    </submittedName>
</protein>
<evidence type="ECO:0000256" key="2">
    <source>
        <dbReference type="ARBA" id="ARBA00022679"/>
    </source>
</evidence>
<dbReference type="RefSeq" id="WP_379044768.1">
    <property type="nucleotide sequence ID" value="NZ_JBHULZ010000023.1"/>
</dbReference>
<keyword evidence="1 3" id="KW-0489">Methyltransferase</keyword>
<proteinExistence type="predicted"/>
<gene>
    <name evidence="3" type="ORF">ACFSQ0_04540</name>
</gene>
<dbReference type="Pfam" id="PF03602">
    <property type="entry name" value="Cons_hypoth95"/>
    <property type="match status" value="1"/>
</dbReference>
<name>A0ABW5SF01_9FLAO</name>
<dbReference type="InterPro" id="IPR029063">
    <property type="entry name" value="SAM-dependent_MTases_sf"/>
</dbReference>
<dbReference type="Gene3D" id="3.40.50.150">
    <property type="entry name" value="Vaccinia Virus protein VP39"/>
    <property type="match status" value="1"/>
</dbReference>
<keyword evidence="4" id="KW-1185">Reference proteome</keyword>
<sequence length="179" mass="20416">MRIISGKFKSKRITAPKKLPIRPTTDIAKEGLFNILNNTYNFTELNVLDLFAGSGNICYEFASRGCSQITAVDKHYNCIKFINQTSSALGIQINTIKKDVYTYLKSANQSFNLIFADPPYDFTIDQFEEIVQLVFDQKHLKEDEGVLIIEHPKTTPLSSLAYFSDERRYGGSVFSFFKK</sequence>
<reference evidence="4" key="1">
    <citation type="journal article" date="2019" name="Int. J. Syst. Evol. Microbiol.">
        <title>The Global Catalogue of Microorganisms (GCM) 10K type strain sequencing project: providing services to taxonomists for standard genome sequencing and annotation.</title>
        <authorList>
            <consortium name="The Broad Institute Genomics Platform"/>
            <consortium name="The Broad Institute Genome Sequencing Center for Infectious Disease"/>
            <person name="Wu L."/>
            <person name="Ma J."/>
        </authorList>
    </citation>
    <scope>NUCLEOTIDE SEQUENCE [LARGE SCALE GENOMIC DNA]</scope>
    <source>
        <strain evidence="4">KCTC 42255</strain>
    </source>
</reference>
<evidence type="ECO:0000313" key="4">
    <source>
        <dbReference type="Proteomes" id="UP001597357"/>
    </source>
</evidence>